<dbReference type="PANTHER" id="PTHR12387:SF0">
    <property type="entry name" value="26S PROTEASOME NON-ATPASE REGULATORY SUBUNIT 8"/>
    <property type="match status" value="1"/>
</dbReference>
<dbReference type="PANTHER" id="PTHR12387">
    <property type="entry name" value="26S PROTEASOME NON-ATPASE REGULATORY SUBUNIT 8"/>
    <property type="match status" value="1"/>
</dbReference>
<accession>A0AAV0BRL0</accession>
<dbReference type="GO" id="GO:0043161">
    <property type="term" value="P:proteasome-mediated ubiquitin-dependent protein catabolic process"/>
    <property type="evidence" value="ECO:0007669"/>
    <property type="project" value="TreeGrafter"/>
</dbReference>
<sequence length="286" mass="32765">MSLTGSSEELYKQLDRSFNPSNPTNHPSELLGELLTKLKLQLAQSSLLVPSFDDLNSINVDSLTKARHILEIGAFHSVRTHDIPAFERYISQLGPYYNDYKSILKPSQFRYPLIGLNLLRLLTQNKIAQFHTIIECLVKEQNQSSSTGQIEILHSNNFITHPINLERWLMEGSYSKVWLAREQVPIQEYHFFVDQLVDTIRSEIARCQEKAYSSLPLTDAGTLLFFKTPGEVLEFAQLRKWKVDPINQIIQFQNDGLSDLGSKHHSAMEKVIEFTLGYAKELETIV</sequence>
<dbReference type="InterPro" id="IPR000717">
    <property type="entry name" value="PCI_dom"/>
</dbReference>
<evidence type="ECO:0000259" key="3">
    <source>
        <dbReference type="PROSITE" id="PS50250"/>
    </source>
</evidence>
<dbReference type="AlphaFoldDB" id="A0AAV0BRL0"/>
<feature type="domain" description="PCI" evidence="3">
    <location>
        <begin position="81"/>
        <end position="264"/>
    </location>
</feature>
<gene>
    <name evidence="4" type="ORF">PPACK8108_LOCUS23698</name>
</gene>
<keyword evidence="2" id="KW-0647">Proteasome</keyword>
<protein>
    <submittedName>
        <fullName evidence="4">SAC3/GANP/Nin1/mts3/eIF-3 p25 family-domain-containing protein</fullName>
    </submittedName>
</protein>
<proteinExistence type="inferred from homology"/>
<dbReference type="GO" id="GO:0005634">
    <property type="term" value="C:nucleus"/>
    <property type="evidence" value="ECO:0007669"/>
    <property type="project" value="TreeGrafter"/>
</dbReference>
<dbReference type="PROSITE" id="PS50250">
    <property type="entry name" value="PCI"/>
    <property type="match status" value="1"/>
</dbReference>
<evidence type="ECO:0000313" key="4">
    <source>
        <dbReference type="EMBL" id="CAH7688699.1"/>
    </source>
</evidence>
<evidence type="ECO:0000256" key="2">
    <source>
        <dbReference type="ARBA" id="ARBA00022942"/>
    </source>
</evidence>
<reference evidence="4" key="1">
    <citation type="submission" date="2022-06" db="EMBL/GenBank/DDBJ databases">
        <authorList>
            <consortium name="SYNGENTA / RWTH Aachen University"/>
        </authorList>
    </citation>
    <scope>NUCLEOTIDE SEQUENCE</scope>
</reference>
<dbReference type="InterPro" id="IPR033464">
    <property type="entry name" value="CSN8_PSD8_EIF3K"/>
</dbReference>
<name>A0AAV0BRL0_PHAPC</name>
<dbReference type="InterPro" id="IPR006746">
    <property type="entry name" value="26S_Psome_Rpn12"/>
</dbReference>
<dbReference type="GO" id="GO:0005829">
    <property type="term" value="C:cytosol"/>
    <property type="evidence" value="ECO:0007669"/>
    <property type="project" value="TreeGrafter"/>
</dbReference>
<dbReference type="FunFam" id="1.25.40.990:FF:000001">
    <property type="entry name" value="26S proteasome non-ATPase regulatory subunit"/>
    <property type="match status" value="1"/>
</dbReference>
<organism evidence="4 5">
    <name type="scientific">Phakopsora pachyrhizi</name>
    <name type="common">Asian soybean rust disease fungus</name>
    <dbReference type="NCBI Taxonomy" id="170000"/>
    <lineage>
        <taxon>Eukaryota</taxon>
        <taxon>Fungi</taxon>
        <taxon>Dikarya</taxon>
        <taxon>Basidiomycota</taxon>
        <taxon>Pucciniomycotina</taxon>
        <taxon>Pucciniomycetes</taxon>
        <taxon>Pucciniales</taxon>
        <taxon>Phakopsoraceae</taxon>
        <taxon>Phakopsora</taxon>
    </lineage>
</organism>
<keyword evidence="5" id="KW-1185">Reference proteome</keyword>
<dbReference type="EMBL" id="CALTRL010006005">
    <property type="protein sequence ID" value="CAH7688699.1"/>
    <property type="molecule type" value="Genomic_DNA"/>
</dbReference>
<dbReference type="GO" id="GO:0008541">
    <property type="term" value="C:proteasome regulatory particle, lid subcomplex"/>
    <property type="evidence" value="ECO:0007669"/>
    <property type="project" value="TreeGrafter"/>
</dbReference>
<evidence type="ECO:0000256" key="1">
    <source>
        <dbReference type="ARBA" id="ARBA00009627"/>
    </source>
</evidence>
<dbReference type="Proteomes" id="UP001153365">
    <property type="component" value="Unassembled WGS sequence"/>
</dbReference>
<comment type="similarity">
    <text evidence="1">Belongs to the proteasome subunit S14 family.</text>
</comment>
<evidence type="ECO:0000313" key="5">
    <source>
        <dbReference type="Proteomes" id="UP001153365"/>
    </source>
</evidence>
<comment type="caution">
    <text evidence="4">The sequence shown here is derived from an EMBL/GenBank/DDBJ whole genome shotgun (WGS) entry which is preliminary data.</text>
</comment>
<dbReference type="Gene3D" id="1.25.40.990">
    <property type="match status" value="1"/>
</dbReference>
<dbReference type="Pfam" id="PF10075">
    <property type="entry name" value="CSN8_PSD8_EIF3K"/>
    <property type="match status" value="1"/>
</dbReference>